<keyword evidence="1" id="KW-0472">Membrane</keyword>
<dbReference type="Proteomes" id="UP000215215">
    <property type="component" value="Unassembled WGS sequence"/>
</dbReference>
<feature type="transmembrane region" description="Helical" evidence="1">
    <location>
        <begin position="79"/>
        <end position="95"/>
    </location>
</feature>
<accession>A0A235BSK5</accession>
<comment type="caution">
    <text evidence="2">The sequence shown here is derived from an EMBL/GenBank/DDBJ whole genome shotgun (WGS) entry which is preliminary data.</text>
</comment>
<reference evidence="2 3" key="1">
    <citation type="submission" date="2017-07" db="EMBL/GenBank/DDBJ databases">
        <title>Recovery of genomes from metagenomes via a dereplication, aggregation, and scoring strategy.</title>
        <authorList>
            <person name="Sieber C.M."/>
            <person name="Probst A.J."/>
            <person name="Sharrar A."/>
            <person name="Thomas B.C."/>
            <person name="Hess M."/>
            <person name="Tringe S.G."/>
            <person name="Banfield J.F."/>
        </authorList>
    </citation>
    <scope>NUCLEOTIDE SEQUENCE [LARGE SCALE GENOMIC DNA]</scope>
    <source>
        <strain evidence="2">JGI_Cruoil_03_44_89</strain>
    </source>
</reference>
<evidence type="ECO:0000313" key="2">
    <source>
        <dbReference type="EMBL" id="OYD15480.1"/>
    </source>
</evidence>
<sequence>MHKKEILSILFLGSLWGYYEVAVGGALYGVNVPYAGVFLSIIALGILGMASKLIPRLGSATLIAATASLFRLVNAGPHYCHLLAILLLGVGFDIAKSMVKREKPILIGISGAYIGYVLFAFTITYLFRYHYWVSGGLPKVLRYVGINGTLAAMGGSVSVWLGYNLGKIISNFLKGREKFAYTVAIGLIFIIWTVGKVL</sequence>
<feature type="transmembrane region" description="Helical" evidence="1">
    <location>
        <begin position="140"/>
        <end position="166"/>
    </location>
</feature>
<organism evidence="2 3">
    <name type="scientific">candidate division WOR-3 bacterium JGI_Cruoil_03_44_89</name>
    <dbReference type="NCBI Taxonomy" id="1973748"/>
    <lineage>
        <taxon>Bacteria</taxon>
        <taxon>Bacteria division WOR-3</taxon>
    </lineage>
</organism>
<keyword evidence="1" id="KW-1133">Transmembrane helix</keyword>
<feature type="transmembrane region" description="Helical" evidence="1">
    <location>
        <begin position="178"/>
        <end position="195"/>
    </location>
</feature>
<keyword evidence="1" id="KW-0812">Transmembrane</keyword>
<evidence type="ECO:0000256" key="1">
    <source>
        <dbReference type="SAM" id="Phobius"/>
    </source>
</evidence>
<feature type="transmembrane region" description="Helical" evidence="1">
    <location>
        <begin position="32"/>
        <end position="50"/>
    </location>
</feature>
<dbReference type="AlphaFoldDB" id="A0A235BSK5"/>
<evidence type="ECO:0000313" key="3">
    <source>
        <dbReference type="Proteomes" id="UP000215215"/>
    </source>
</evidence>
<gene>
    <name evidence="2" type="ORF">CH333_05615</name>
</gene>
<feature type="transmembrane region" description="Helical" evidence="1">
    <location>
        <begin position="107"/>
        <end position="128"/>
    </location>
</feature>
<proteinExistence type="predicted"/>
<dbReference type="EMBL" id="NOZQ01000117">
    <property type="protein sequence ID" value="OYD15480.1"/>
    <property type="molecule type" value="Genomic_DNA"/>
</dbReference>
<protein>
    <submittedName>
        <fullName evidence="2">Uncharacterized protein</fullName>
    </submittedName>
</protein>
<name>A0A235BSK5_UNCW3</name>